<evidence type="ECO:0000313" key="3">
    <source>
        <dbReference type="EMBL" id="KAF8413454.1"/>
    </source>
</evidence>
<protein>
    <recommendedName>
        <fullName evidence="2">BTB domain-containing protein</fullName>
    </recommendedName>
</protein>
<dbReference type="EMBL" id="JABCRI010000001">
    <property type="protein sequence ID" value="KAF8413454.1"/>
    <property type="molecule type" value="Genomic_DNA"/>
</dbReference>
<accession>A0A834ZTG3</accession>
<dbReference type="Pfam" id="PF00651">
    <property type="entry name" value="BTB"/>
    <property type="match status" value="1"/>
</dbReference>
<dbReference type="SUPFAM" id="SSF48371">
    <property type="entry name" value="ARM repeat"/>
    <property type="match status" value="1"/>
</dbReference>
<dbReference type="Gene3D" id="3.60.10.10">
    <property type="entry name" value="Endonuclease/exonuclease/phosphatase"/>
    <property type="match status" value="1"/>
</dbReference>
<dbReference type="CDD" id="cd18186">
    <property type="entry name" value="BTB_POZ_ZBTB_KLHL-like"/>
    <property type="match status" value="1"/>
</dbReference>
<dbReference type="PROSITE" id="PS50097">
    <property type="entry name" value="BTB"/>
    <property type="match status" value="1"/>
</dbReference>
<dbReference type="PANTHER" id="PTHR35918:SF1">
    <property type="entry name" value="BTB DOMAIN-CONTAINING PROTEIN"/>
    <property type="match status" value="1"/>
</dbReference>
<dbReference type="PROSITE" id="PS51257">
    <property type="entry name" value="PROKAR_LIPOPROTEIN"/>
    <property type="match status" value="1"/>
</dbReference>
<gene>
    <name evidence="3" type="ORF">HHK36_001441</name>
</gene>
<keyword evidence="4" id="KW-1185">Reference proteome</keyword>
<sequence length="1294" mass="146542">MSRPCLILVLGFGPYSLMFGCWNVRGLNNGVRQRDVRDFVKANKLHLVSLVETKVQEVNADRIMSKCTRHWQRIDNYSHATNGRIWLLWDSLELNVQPLSISKQAIHVTVSCRDWTSDAIVSVVYGSNVRVEREDLWRELLAIAHNHNLPWMVSIEVTRLRTQMDQLEALIINNGDNANLHEELRLTRISLTRVLAIEEAELQQKSRVKWLNLGDKINEFFHQAIASRRHINRIDSILNQDGVLVSDTNQIPTIAVNFFSTLLSRVNCPPTMIEEDCFGSHLNQHELQALTAPFSSECYDSKGRKWQSTNIEIQRLAIRSISAFIDYISSDASQHLLLKDSIADMLVALEGILQSRNEAVLGMAANVTLKLVNILGNSMLRYPVLELVHPLSSSLSLRQSTSAVSCAIALNQILSKLPPSNIKRQKEVWKILKETNTLDNIVGVLQDFVIGTKPVKYFQEMASLLRTILWRWPPSRYPVWSNAKLMEQLGAICAKPDSSFEVSILQLYSALALCGNGAMKLLENGESLLPIIVRCMGSSQPHSVRMEGFKLAQYLAISEQGCLRMMRSCCEPIIRAILNAMGEWSLRSGKFASDQVSLLVEACRLALITRWAGDHHGYFWKLGVDRVLLDLLPNNFHKNKQSQHFLSLRELLATARQCIDANCLSVLRPYIWDILGWLATHCQDDFNPNIHGNEHCLNVLIACTCLVFVDSIHKGRQVYHNDPSYTSMCEPASRAVLMMIYSSCKYISSQARHILSEVLMPNGEEYLKFILDSLKSIATGDKFGMSDNLKTVINLMGLVCYSSFPKYRSLVLKNDGIRTLSTFIRECLNNYVDIGRLSIAPHLHDTCIERTCCWDYSEDWEGRNILLFFSLWGQAELIRHCSFVRNHSEVTSGQAIGIVELESSETQILLLRLKEICGTFGSGPKWYAAYILSCFGVYGFPNKLGKRIGKALNEKELADVNLILMGEECLRVHGVVLMVRCPSILPPGDLPLDDKKSVGSAAGEEDTGKLCRKFRRDVRLSAHVDHQALLKLLEFVYVGFIQVDNDLVKQLKMLVRRCNLQFLSHMLRGERPKWGTAIPCYDFTPALGPVGHHFSDIILEANATELVHLTCSVCSLLVPHMHVHKIILWSSCDYLQALFQSGMQESHSQTIKVPVGWEALVKLVSWFYSDELPKPSSGCLWDSMDIGQKLHELQPYIELCWLAEFWFLEDVREICLRVVLSCLKSSRHLSVKVIQMAANLSQWKLAEVAANYMAPLYPHLRDSGDLESLDDELVDMVRRAYVRLSQESGCDHSD</sequence>
<dbReference type="InterPro" id="IPR059007">
    <property type="entry name" value="ARM_At1g04390"/>
</dbReference>
<comment type="caution">
    <text evidence="3">The sequence shown here is derived from an EMBL/GenBank/DDBJ whole genome shotgun (WGS) entry which is preliminary data.</text>
</comment>
<dbReference type="InterPro" id="IPR036691">
    <property type="entry name" value="Endo/exonu/phosph_ase_sf"/>
</dbReference>
<proteinExistence type="predicted"/>
<name>A0A834ZTG3_TETSI</name>
<evidence type="ECO:0000256" key="1">
    <source>
        <dbReference type="ARBA" id="ARBA00004906"/>
    </source>
</evidence>
<dbReference type="OrthoDB" id="418748at2759"/>
<dbReference type="SUPFAM" id="SSF56219">
    <property type="entry name" value="DNase I-like"/>
    <property type="match status" value="1"/>
</dbReference>
<dbReference type="InterPro" id="IPR044953">
    <property type="entry name" value="At1g04390-like"/>
</dbReference>
<feature type="domain" description="BTB" evidence="2">
    <location>
        <begin position="1095"/>
        <end position="1176"/>
    </location>
</feature>
<dbReference type="SUPFAM" id="SSF54695">
    <property type="entry name" value="POZ domain"/>
    <property type="match status" value="1"/>
</dbReference>
<dbReference type="InterPro" id="IPR000210">
    <property type="entry name" value="BTB/POZ_dom"/>
</dbReference>
<organism evidence="3 4">
    <name type="scientific">Tetracentron sinense</name>
    <name type="common">Spur-leaf</name>
    <dbReference type="NCBI Taxonomy" id="13715"/>
    <lineage>
        <taxon>Eukaryota</taxon>
        <taxon>Viridiplantae</taxon>
        <taxon>Streptophyta</taxon>
        <taxon>Embryophyta</taxon>
        <taxon>Tracheophyta</taxon>
        <taxon>Spermatophyta</taxon>
        <taxon>Magnoliopsida</taxon>
        <taxon>Trochodendrales</taxon>
        <taxon>Trochodendraceae</taxon>
        <taxon>Tetracentron</taxon>
    </lineage>
</organism>
<reference evidence="3 4" key="1">
    <citation type="submission" date="2020-04" db="EMBL/GenBank/DDBJ databases">
        <title>Plant Genome Project.</title>
        <authorList>
            <person name="Zhang R.-G."/>
        </authorList>
    </citation>
    <scope>NUCLEOTIDE SEQUENCE [LARGE SCALE GENOMIC DNA]</scope>
    <source>
        <strain evidence="3">YNK0</strain>
        <tissue evidence="3">Leaf</tissue>
    </source>
</reference>
<dbReference type="PANTHER" id="PTHR35918">
    <property type="entry name" value="OS06G0674800 PROTEIN"/>
    <property type="match status" value="1"/>
</dbReference>
<evidence type="ECO:0000313" key="4">
    <source>
        <dbReference type="Proteomes" id="UP000655225"/>
    </source>
</evidence>
<dbReference type="Pfam" id="PF26522">
    <property type="entry name" value="ARM_6"/>
    <property type="match status" value="1"/>
</dbReference>
<dbReference type="Proteomes" id="UP000655225">
    <property type="component" value="Unassembled WGS sequence"/>
</dbReference>
<dbReference type="OMA" id="CLNILFT"/>
<dbReference type="InterPro" id="IPR016024">
    <property type="entry name" value="ARM-type_fold"/>
</dbReference>
<comment type="pathway">
    <text evidence="1">Protein modification; protein ubiquitination.</text>
</comment>
<dbReference type="Gene3D" id="3.30.710.10">
    <property type="entry name" value="Potassium Channel Kv1.1, Chain A"/>
    <property type="match status" value="2"/>
</dbReference>
<evidence type="ECO:0000259" key="2">
    <source>
        <dbReference type="PROSITE" id="PS50097"/>
    </source>
</evidence>
<dbReference type="InterPro" id="IPR011333">
    <property type="entry name" value="SKP1/BTB/POZ_sf"/>
</dbReference>